<gene>
    <name evidence="1" type="ORF">PPNO1_LOCUS6098</name>
</gene>
<evidence type="ECO:0000313" key="1">
    <source>
        <dbReference type="EMBL" id="CAI4216444.1"/>
    </source>
</evidence>
<reference evidence="1" key="1">
    <citation type="submission" date="2022-11" db="EMBL/GenBank/DDBJ databases">
        <authorList>
            <person name="Scott C."/>
            <person name="Bruce N."/>
        </authorList>
    </citation>
    <scope>NUCLEOTIDE SEQUENCE</scope>
</reference>
<dbReference type="EMBL" id="CALLCH030000015">
    <property type="protein sequence ID" value="CAI4216444.1"/>
    <property type="molecule type" value="Genomic_DNA"/>
</dbReference>
<dbReference type="AlphaFoldDB" id="A0A9P1MAP1"/>
<evidence type="ECO:0000313" key="2">
    <source>
        <dbReference type="Proteomes" id="UP000838763"/>
    </source>
</evidence>
<accession>A0A9P1MAP1</accession>
<name>A0A9P1MAP1_9PEZI</name>
<comment type="caution">
    <text evidence="1">The sequence shown here is derived from an EMBL/GenBank/DDBJ whole genome shotgun (WGS) entry which is preliminary data.</text>
</comment>
<proteinExistence type="predicted"/>
<sequence>MLGISTYIGTNEAVQKLNSAHNHELETKVADVHSTFWDEEDDFLAGAAEEAGAAALEGAGVDSFFVLGVMAAVVVRFELWRWFRGSGVEDVV</sequence>
<keyword evidence="2" id="KW-1185">Reference proteome</keyword>
<organism evidence="1 2">
    <name type="scientific">Parascedosporium putredinis</name>
    <dbReference type="NCBI Taxonomy" id="1442378"/>
    <lineage>
        <taxon>Eukaryota</taxon>
        <taxon>Fungi</taxon>
        <taxon>Dikarya</taxon>
        <taxon>Ascomycota</taxon>
        <taxon>Pezizomycotina</taxon>
        <taxon>Sordariomycetes</taxon>
        <taxon>Hypocreomycetidae</taxon>
        <taxon>Microascales</taxon>
        <taxon>Microascaceae</taxon>
        <taxon>Parascedosporium</taxon>
    </lineage>
</organism>
<protein>
    <submittedName>
        <fullName evidence="1">Uncharacterized protein</fullName>
    </submittedName>
</protein>
<dbReference type="Proteomes" id="UP000838763">
    <property type="component" value="Unassembled WGS sequence"/>
</dbReference>